<reference evidence="2 3" key="1">
    <citation type="submission" date="2018-05" db="EMBL/GenBank/DDBJ databases">
        <title>Coraliomargarita sinensis sp. nov., isolated from a marine solar saltern.</title>
        <authorList>
            <person name="Zhou L.Y."/>
        </authorList>
    </citation>
    <scope>NUCLEOTIDE SEQUENCE [LARGE SCALE GENOMIC DNA]</scope>
    <source>
        <strain evidence="2 3">WN38</strain>
    </source>
</reference>
<keyword evidence="3" id="KW-1185">Reference proteome</keyword>
<gene>
    <name evidence="2" type="ORF">DDZ13_13530</name>
</gene>
<dbReference type="AlphaFoldDB" id="A0A317ZD51"/>
<dbReference type="EMBL" id="QHJQ01000012">
    <property type="protein sequence ID" value="PXA03086.1"/>
    <property type="molecule type" value="Genomic_DNA"/>
</dbReference>
<feature type="region of interest" description="Disordered" evidence="1">
    <location>
        <begin position="133"/>
        <end position="159"/>
    </location>
</feature>
<evidence type="ECO:0000313" key="2">
    <source>
        <dbReference type="EMBL" id="PXA03086.1"/>
    </source>
</evidence>
<accession>A0A317ZD51</accession>
<dbReference type="Proteomes" id="UP000247099">
    <property type="component" value="Unassembled WGS sequence"/>
</dbReference>
<evidence type="ECO:0000313" key="3">
    <source>
        <dbReference type="Proteomes" id="UP000247099"/>
    </source>
</evidence>
<organism evidence="2 3">
    <name type="scientific">Coraliomargarita sinensis</name>
    <dbReference type="NCBI Taxonomy" id="2174842"/>
    <lineage>
        <taxon>Bacteria</taxon>
        <taxon>Pseudomonadati</taxon>
        <taxon>Verrucomicrobiota</taxon>
        <taxon>Opitutia</taxon>
        <taxon>Puniceicoccales</taxon>
        <taxon>Coraliomargaritaceae</taxon>
        <taxon>Coraliomargarita</taxon>
    </lineage>
</organism>
<comment type="caution">
    <text evidence="2">The sequence shown here is derived from an EMBL/GenBank/DDBJ whole genome shotgun (WGS) entry which is preliminary data.</text>
</comment>
<feature type="compositionally biased region" description="Basic and acidic residues" evidence="1">
    <location>
        <begin position="133"/>
        <end position="142"/>
    </location>
</feature>
<evidence type="ECO:0008006" key="4">
    <source>
        <dbReference type="Google" id="ProtNLM"/>
    </source>
</evidence>
<name>A0A317ZD51_9BACT</name>
<protein>
    <recommendedName>
        <fullName evidence="4">Tetratricopeptide repeat protein</fullName>
    </recommendedName>
</protein>
<dbReference type="InParanoid" id="A0A317ZD51"/>
<proteinExistence type="predicted"/>
<sequence>MDFENGSFNWKGKTFNIAEQRAFRSRFERFLLASPSEEEEQYARLIADIMERLSVSNNNTDDTILDTWELLFRASEFDIDGGNSTIVANQVFNAWRIRKESRGVAMSQRELEDMRKYQQEVVANRKRMLERIEEKRMRESSHARRQSMESSGEASEDDLPSEAAFRALDLAETEAKILALETEAASTGLQAKLQFQSQIVSFLMQRRFEHALVLSGFYQLIFKGSHQELQVGKSQLEQFLPGSDLSYTVDSMSFIAREAINDVDKGVEAVNAAYEERRTMLALERLQEVFFLGEHLTELNKIPTEQRRHLLDLYRSLMEAGDLAEAKDYDGVTELAESISTLAEDFPKSRVLSAVETAKSMSDMAVFAASQYRNTGDIEKARGELMQAIEIWPSNPAIREFQMETTKLATAGSQGVQIFDDLYERNERRAIYDRRLELGFALAEDEERKPLLMEVIDQVARIDLLVKQSEELIKQGEAYAAWELLAEASKINATDGPMNQARAELAPRVADFVQQVDRAERQSKDGQHAGALAAYLAAQDIYPASRICREGVEREAGALMRGLKAENSAQ</sequence>
<evidence type="ECO:0000256" key="1">
    <source>
        <dbReference type="SAM" id="MobiDB-lite"/>
    </source>
</evidence>